<organism evidence="4 5">
    <name type="scientific">Stylophora pistillata</name>
    <name type="common">Smooth cauliflower coral</name>
    <dbReference type="NCBI Taxonomy" id="50429"/>
    <lineage>
        <taxon>Eukaryota</taxon>
        <taxon>Metazoa</taxon>
        <taxon>Cnidaria</taxon>
        <taxon>Anthozoa</taxon>
        <taxon>Hexacorallia</taxon>
        <taxon>Scleractinia</taxon>
        <taxon>Astrocoeniina</taxon>
        <taxon>Pocilloporidae</taxon>
        <taxon>Stylophora</taxon>
    </lineage>
</organism>
<dbReference type="AlphaFoldDB" id="A0A2B4SG49"/>
<feature type="compositionally biased region" description="Polar residues" evidence="2">
    <location>
        <begin position="92"/>
        <end position="107"/>
    </location>
</feature>
<dbReference type="Proteomes" id="UP000225706">
    <property type="component" value="Unassembled WGS sequence"/>
</dbReference>
<dbReference type="STRING" id="50429.A0A2B4SG49"/>
<dbReference type="Gene3D" id="3.90.320.10">
    <property type="match status" value="1"/>
</dbReference>
<dbReference type="EMBL" id="LSMT01000091">
    <property type="protein sequence ID" value="PFX28023.1"/>
    <property type="molecule type" value="Genomic_DNA"/>
</dbReference>
<dbReference type="InterPro" id="IPR051703">
    <property type="entry name" value="NF-kappa-B_Signaling_Reg"/>
</dbReference>
<feature type="compositionally biased region" description="Low complexity" evidence="2">
    <location>
        <begin position="166"/>
        <end position="175"/>
    </location>
</feature>
<proteinExistence type="predicted"/>
<feature type="compositionally biased region" description="Low complexity" evidence="2">
    <location>
        <begin position="951"/>
        <end position="960"/>
    </location>
</feature>
<feature type="domain" description="YqaJ viral recombinase" evidence="3">
    <location>
        <begin position="648"/>
        <end position="807"/>
    </location>
</feature>
<evidence type="ECO:0000313" key="5">
    <source>
        <dbReference type="Proteomes" id="UP000225706"/>
    </source>
</evidence>
<feature type="region of interest" description="Disordered" evidence="2">
    <location>
        <begin position="940"/>
        <end position="969"/>
    </location>
</feature>
<name>A0A2B4SG49_STYPI</name>
<dbReference type="GO" id="GO:0006281">
    <property type="term" value="P:DNA repair"/>
    <property type="evidence" value="ECO:0007669"/>
    <property type="project" value="UniProtKB-ARBA"/>
</dbReference>
<dbReference type="InterPro" id="IPR011335">
    <property type="entry name" value="Restrct_endonuc-II-like"/>
</dbReference>
<protein>
    <recommendedName>
        <fullName evidence="3">YqaJ viral recombinase domain-containing protein</fullName>
    </recommendedName>
</protein>
<dbReference type="Pfam" id="PF09588">
    <property type="entry name" value="YqaJ"/>
    <property type="match status" value="1"/>
</dbReference>
<feature type="region of interest" description="Disordered" evidence="2">
    <location>
        <begin position="58"/>
        <end position="190"/>
    </location>
</feature>
<evidence type="ECO:0000313" key="4">
    <source>
        <dbReference type="EMBL" id="PFX28023.1"/>
    </source>
</evidence>
<evidence type="ECO:0000256" key="1">
    <source>
        <dbReference type="SAM" id="Coils"/>
    </source>
</evidence>
<feature type="coiled-coil region" evidence="1">
    <location>
        <begin position="211"/>
        <end position="238"/>
    </location>
</feature>
<dbReference type="SUPFAM" id="SSF52980">
    <property type="entry name" value="Restriction endonuclease-like"/>
    <property type="match status" value="1"/>
</dbReference>
<feature type="compositionally biased region" description="Basic residues" evidence="2">
    <location>
        <begin position="63"/>
        <end position="77"/>
    </location>
</feature>
<dbReference type="InterPro" id="IPR011604">
    <property type="entry name" value="PDDEXK-like_dom_sf"/>
</dbReference>
<comment type="caution">
    <text evidence="4">The sequence shown here is derived from an EMBL/GenBank/DDBJ whole genome shotgun (WGS) entry which is preliminary data.</text>
</comment>
<keyword evidence="1" id="KW-0175">Coiled coil</keyword>
<feature type="compositionally biased region" description="Low complexity" evidence="2">
    <location>
        <begin position="81"/>
        <end position="91"/>
    </location>
</feature>
<gene>
    <name evidence="4" type="ORF">AWC38_SpisGene7279</name>
</gene>
<dbReference type="PANTHER" id="PTHR46609">
    <property type="entry name" value="EXONUCLEASE, PHAGE-TYPE/RECB, C-TERMINAL DOMAIN-CONTAINING PROTEIN"/>
    <property type="match status" value="1"/>
</dbReference>
<accession>A0A2B4SG49</accession>
<dbReference type="OrthoDB" id="1427555at2759"/>
<evidence type="ECO:0000259" key="3">
    <source>
        <dbReference type="Pfam" id="PF09588"/>
    </source>
</evidence>
<dbReference type="InterPro" id="IPR019080">
    <property type="entry name" value="YqaJ_viral_recombinase"/>
</dbReference>
<dbReference type="PANTHER" id="PTHR46609:SF8">
    <property type="entry name" value="YQAJ VIRAL RECOMBINASE DOMAIN-CONTAINING PROTEIN"/>
    <property type="match status" value="1"/>
</dbReference>
<dbReference type="CDD" id="cd22343">
    <property type="entry name" value="PDDEXK_lambda_exonuclease-like"/>
    <property type="match status" value="1"/>
</dbReference>
<evidence type="ECO:0000256" key="2">
    <source>
        <dbReference type="SAM" id="MobiDB-lite"/>
    </source>
</evidence>
<sequence>MLYKQPLSNLAFRTWFFEGSNIPLSTWLHLMFLWAIKASGSNIARLTSLSKPTVIRALSDLRTHHKKKQNGKRKKKTAQQPTPSLSTPTTSRGKSSQNQQSVGNPHQPTEIFQEGNNYSHPLSLPALRKQPQADSIDLPPPATAIHPVASQKKQNGKRKKETAQRPTPSLSTPTTSRDKSTKKQATHVLSDDEDECRENVVITTSCDNMDCKLLLLENKTLKEKVKKLQGRLDAAVKAKSPTSIVAGKPAAGIVDRELAAEYQMKEFLDWSGIFWYGSQRAICSACTKWEEYVNLVVDIFFPKEVLRVSCVRGLNKGRKLKDTVPLCQPIVEAIIGSYGRNCEHKKWRYDNLVVQMQDKEMLVYWLMDEGLMAKEHLCPMCAGEMTLTRCEDRWNSLKWECRKQVNGKRHKAKKANSSLEKDGYEHQTVNHLVEFVNIGHHTNKIEGHWRHAKCKLPKFGVRKHLFSTYLAEFMWRRNLIKTGKGNEILLDASFMKQGVKVFIKGFNRQHILAHVELLQGKDKPPPFAYLLSDQEPSMKVNTVLGNVTPGSTLPYQLQDFGRPNTPFHSNAIGATLAPRCARPPCTSFPKLPFFPNQTVNLFNINELSNLTNLDLQAATTYFQSNVAIDLPGAQSQQKRTVLQGVSREWLDQHKIRVTASNFGKVYHRVQRPSQAMMRGIFSTKDISKVKAIAHGKAKEKVARSIYARNFQKQSKNFAVFDAGISVNPSLPYLGASPDGKIYDPLLDNCYGLLEIKCPFAKRSDTLEQATSDPSLYLEKKHNNYYLKKDHSCGYYAQVQGQMALTGLEWRDFCVYLSDSNEMCMDRIRFDSFYWLNQLLPKLSDFYLNNALGFLVVQSQSETINTFAGYSIGDAITMRLPNEEWSLEHVIGEEGTRSYLVEVNGKHYCRNREWLRATSEELPESVETTLDMTDPIELVESSRAEPPPPMIPSSSSVVSGPHTEDRPVQDRCHPVWLKDYEC</sequence>
<keyword evidence="5" id="KW-1185">Reference proteome</keyword>
<reference evidence="5" key="1">
    <citation type="journal article" date="2017" name="bioRxiv">
        <title>Comparative analysis of the genomes of Stylophora pistillata and Acropora digitifera provides evidence for extensive differences between species of corals.</title>
        <authorList>
            <person name="Voolstra C.R."/>
            <person name="Li Y."/>
            <person name="Liew Y.J."/>
            <person name="Baumgarten S."/>
            <person name="Zoccola D."/>
            <person name="Flot J.-F."/>
            <person name="Tambutte S."/>
            <person name="Allemand D."/>
            <person name="Aranda M."/>
        </authorList>
    </citation>
    <scope>NUCLEOTIDE SEQUENCE [LARGE SCALE GENOMIC DNA]</scope>
</reference>